<reference evidence="2 3" key="1">
    <citation type="submission" date="2018-11" db="EMBL/GenBank/DDBJ databases">
        <authorList>
            <consortium name="Pathogen Informatics"/>
        </authorList>
    </citation>
    <scope>NUCLEOTIDE SEQUENCE [LARGE SCALE GENOMIC DNA]</scope>
</reference>
<name>A0A3P7KGW7_STRVU</name>
<evidence type="ECO:0000256" key="1">
    <source>
        <dbReference type="SAM" id="MobiDB-lite"/>
    </source>
</evidence>
<dbReference type="EMBL" id="UYYB01015495">
    <property type="protein sequence ID" value="VDM70295.1"/>
    <property type="molecule type" value="Genomic_DNA"/>
</dbReference>
<evidence type="ECO:0000313" key="3">
    <source>
        <dbReference type="Proteomes" id="UP000270094"/>
    </source>
</evidence>
<gene>
    <name evidence="2" type="ORF">SVUK_LOCUS5293</name>
</gene>
<keyword evidence="3" id="KW-1185">Reference proteome</keyword>
<protein>
    <submittedName>
        <fullName evidence="2">Uncharacterized protein</fullName>
    </submittedName>
</protein>
<proteinExistence type="predicted"/>
<evidence type="ECO:0000313" key="2">
    <source>
        <dbReference type="EMBL" id="VDM70295.1"/>
    </source>
</evidence>
<dbReference type="AlphaFoldDB" id="A0A3P7KGW7"/>
<accession>A0A3P7KGW7</accession>
<organism evidence="2 3">
    <name type="scientific">Strongylus vulgaris</name>
    <name type="common">Blood worm</name>
    <dbReference type="NCBI Taxonomy" id="40348"/>
    <lineage>
        <taxon>Eukaryota</taxon>
        <taxon>Metazoa</taxon>
        <taxon>Ecdysozoa</taxon>
        <taxon>Nematoda</taxon>
        <taxon>Chromadorea</taxon>
        <taxon>Rhabditida</taxon>
        <taxon>Rhabditina</taxon>
        <taxon>Rhabditomorpha</taxon>
        <taxon>Strongyloidea</taxon>
        <taxon>Strongylidae</taxon>
        <taxon>Strongylus</taxon>
    </lineage>
</organism>
<feature type="region of interest" description="Disordered" evidence="1">
    <location>
        <begin position="1"/>
        <end position="34"/>
    </location>
</feature>
<sequence>MWAEGSGGEDDDLLGDARPFKQSNSQSLFLSREPTDTRHGRMQIDVGELMWKIRIHSRWSSYFKVLNSKKLKGERLFPSSNKDFLTMLRVELHPDSSKDSAPFDEVIT</sequence>
<dbReference type="Proteomes" id="UP000270094">
    <property type="component" value="Unassembled WGS sequence"/>
</dbReference>